<evidence type="ECO:0000313" key="1">
    <source>
        <dbReference type="EMBL" id="CAH0169128.1"/>
    </source>
</evidence>
<evidence type="ECO:0008006" key="3">
    <source>
        <dbReference type="Google" id="ProtNLM"/>
    </source>
</evidence>
<protein>
    <recommendedName>
        <fullName evidence="3">Apea-like HEPN domain-containing protein</fullName>
    </recommendedName>
</protein>
<proteinExistence type="predicted"/>
<dbReference type="EMBL" id="CAKKMG010000009">
    <property type="protein sequence ID" value="CAH0169128.1"/>
    <property type="molecule type" value="Genomic_DNA"/>
</dbReference>
<name>A0A9W4KWH9_9BACI</name>
<dbReference type="RefSeq" id="WP_230301114.1">
    <property type="nucleotide sequence ID" value="NZ_CAKKMG010000009.1"/>
</dbReference>
<comment type="caution">
    <text evidence="1">The sequence shown here is derived from an EMBL/GenBank/DDBJ whole genome shotgun (WGS) entry which is preliminary data.</text>
</comment>
<evidence type="ECO:0000313" key="2">
    <source>
        <dbReference type="Proteomes" id="UP000789326"/>
    </source>
</evidence>
<sequence length="368" mass="43780">MSNKDAQDFTYQYYSEELLENLNILKVNNEILVVEDYEINQKIALSWNNLFGSEEEDFDDINKFTFKRYNYEVDNPRMKYYPNKGFFIRGYGEFFIHYPPFDMEEGNLFEFSIGDVQITVKRPSNLFRFIFTNLTYDKYFGDFDSYFTISLVGVSKDKLEEILQQAMFIIGKYNPSSLGDYPTIMEFSGYDEMWDLIGSEEEPKDIKNEFSFSNYPEPIHFYNEGKSDNDPLNFYKVLEYFYIISRKDDLKALSDKLNEDGDIDYFTTEVTKIYRTDEFSMLHNLLRNLRDVPPIIKEAHNQLLISEESLEVFADKLYTYRNSIVHSKKDAGFNMAIPKYLSLENEYKWNVILEQLALLCIEKFCFEF</sequence>
<organism evidence="1 2">
    <name type="scientific">Peribacillus simplex</name>
    <dbReference type="NCBI Taxonomy" id="1478"/>
    <lineage>
        <taxon>Bacteria</taxon>
        <taxon>Bacillati</taxon>
        <taxon>Bacillota</taxon>
        <taxon>Bacilli</taxon>
        <taxon>Bacillales</taxon>
        <taxon>Bacillaceae</taxon>
        <taxon>Peribacillus</taxon>
    </lineage>
</organism>
<gene>
    <name evidence="1" type="ORF">SRABI133_01139</name>
</gene>
<accession>A0A9W4KWH9</accession>
<dbReference type="Proteomes" id="UP000789326">
    <property type="component" value="Unassembled WGS sequence"/>
</dbReference>
<reference evidence="1" key="1">
    <citation type="submission" date="2021-11" db="EMBL/GenBank/DDBJ databases">
        <authorList>
            <person name="Bulgarelli D."/>
        </authorList>
    </citation>
    <scope>NUCLEOTIDE SEQUENCE</scope>
    <source>
        <strain evidence="1">Bi133</strain>
    </source>
</reference>
<dbReference type="AlphaFoldDB" id="A0A9W4KWH9"/>